<dbReference type="AlphaFoldDB" id="A0A0G3HJ35"/>
<evidence type="ECO:0000313" key="8">
    <source>
        <dbReference type="Proteomes" id="UP000035548"/>
    </source>
</evidence>
<protein>
    <recommendedName>
        <fullName evidence="6">Probable membrane transporter protein</fullName>
    </recommendedName>
</protein>
<dbReference type="Proteomes" id="UP000035548">
    <property type="component" value="Chromosome"/>
</dbReference>
<evidence type="ECO:0000256" key="3">
    <source>
        <dbReference type="ARBA" id="ARBA00022692"/>
    </source>
</evidence>
<evidence type="ECO:0000256" key="1">
    <source>
        <dbReference type="ARBA" id="ARBA00004141"/>
    </source>
</evidence>
<keyword evidence="3 6" id="KW-0812">Transmembrane</keyword>
<comment type="similarity">
    <text evidence="2 6">Belongs to the 4-toluene sulfonate uptake permease (TSUP) (TC 2.A.102) family.</text>
</comment>
<feature type="transmembrane region" description="Helical" evidence="6">
    <location>
        <begin position="205"/>
        <end position="226"/>
    </location>
</feature>
<dbReference type="InterPro" id="IPR002781">
    <property type="entry name" value="TM_pro_TauE-like"/>
</dbReference>
<evidence type="ECO:0000256" key="5">
    <source>
        <dbReference type="ARBA" id="ARBA00023136"/>
    </source>
</evidence>
<name>A0A0G3HJ35_9CORY</name>
<dbReference type="Pfam" id="PF01925">
    <property type="entry name" value="TauE"/>
    <property type="match status" value="1"/>
</dbReference>
<dbReference type="STRING" id="1072256.CUTER_10000"/>
<dbReference type="OrthoDB" id="45564at2"/>
<proteinExistence type="inferred from homology"/>
<keyword evidence="8" id="KW-1185">Reference proteome</keyword>
<dbReference type="GO" id="GO:0005886">
    <property type="term" value="C:plasma membrane"/>
    <property type="evidence" value="ECO:0007669"/>
    <property type="project" value="UniProtKB-SubCell"/>
</dbReference>
<evidence type="ECO:0000256" key="2">
    <source>
        <dbReference type="ARBA" id="ARBA00009142"/>
    </source>
</evidence>
<dbReference type="PATRIC" id="fig|1072256.5.peg.1970"/>
<feature type="transmembrane region" description="Helical" evidence="6">
    <location>
        <begin position="73"/>
        <end position="93"/>
    </location>
</feature>
<gene>
    <name evidence="7" type="ORF">CUTER_10000</name>
</gene>
<feature type="transmembrane region" description="Helical" evidence="6">
    <location>
        <begin position="261"/>
        <end position="281"/>
    </location>
</feature>
<feature type="transmembrane region" description="Helical" evidence="6">
    <location>
        <begin position="175"/>
        <end position="199"/>
    </location>
</feature>
<sequence length="325" mass="32959">MHQLLLIALAGVVAQLVDGALGVGFGATSTTMLVGLVALSPATASAVVHTAELGTSLASGASHWRFGNVDWRLALRIGLPGAIGAGVGATALSHLPAEAARPVMALIIAGIGVRLVWRYSRGERQRTLAAKPHSPWFLGGLGFFGGLIDATGGGGWGPVTTSTLLASGRTTPRRIIGTVNTAEFLVAAGATMGFVIGLWQQLASHLAAVAALLAGGVIAAPLAAWLVSRFNPIALGAVVGTALVVLNAPVALAAAGVGPGWLWAVRVAAVAIGCAATAAGLRRSGLWRSGLWRSGLWRSGGARRRRITTVDPDPVPALCARTQVE</sequence>
<feature type="transmembrane region" description="Helical" evidence="6">
    <location>
        <begin position="99"/>
        <end position="117"/>
    </location>
</feature>
<dbReference type="PANTHER" id="PTHR43701">
    <property type="entry name" value="MEMBRANE TRANSPORTER PROTEIN MJ0441-RELATED"/>
    <property type="match status" value="1"/>
</dbReference>
<evidence type="ECO:0000256" key="4">
    <source>
        <dbReference type="ARBA" id="ARBA00022989"/>
    </source>
</evidence>
<feature type="transmembrane region" description="Helical" evidence="6">
    <location>
        <begin position="233"/>
        <end position="255"/>
    </location>
</feature>
<evidence type="ECO:0000313" key="7">
    <source>
        <dbReference type="EMBL" id="AKK11968.1"/>
    </source>
</evidence>
<organism evidence="7 8">
    <name type="scientific">Corynebacterium uterequi</name>
    <dbReference type="NCBI Taxonomy" id="1072256"/>
    <lineage>
        <taxon>Bacteria</taxon>
        <taxon>Bacillati</taxon>
        <taxon>Actinomycetota</taxon>
        <taxon>Actinomycetes</taxon>
        <taxon>Mycobacteriales</taxon>
        <taxon>Corynebacteriaceae</taxon>
        <taxon>Corynebacterium</taxon>
    </lineage>
</organism>
<accession>A0A0G3HJ35</accession>
<dbReference type="EMBL" id="CP011546">
    <property type="protein sequence ID" value="AKK11968.1"/>
    <property type="molecule type" value="Genomic_DNA"/>
</dbReference>
<keyword evidence="5 6" id="KW-0472">Membrane</keyword>
<comment type="subcellular location">
    <subcellularLocation>
        <location evidence="6">Cell membrane</location>
        <topology evidence="6">Multi-pass membrane protein</topology>
    </subcellularLocation>
    <subcellularLocation>
        <location evidence="1">Membrane</location>
        <topology evidence="1">Multi-pass membrane protein</topology>
    </subcellularLocation>
</comment>
<dbReference type="InterPro" id="IPR051598">
    <property type="entry name" value="TSUP/Inactive_protease-like"/>
</dbReference>
<evidence type="ECO:0000256" key="6">
    <source>
        <dbReference type="RuleBase" id="RU363041"/>
    </source>
</evidence>
<dbReference type="RefSeq" id="WP_052844112.1">
    <property type="nucleotide sequence ID" value="NZ_CP011546.1"/>
</dbReference>
<keyword evidence="6" id="KW-1003">Cell membrane</keyword>
<reference evidence="8" key="2">
    <citation type="submission" date="2015-05" db="EMBL/GenBank/DDBJ databases">
        <title>Complete genome sequence of Corynebacterium uterequi DSM 45634, isolated from the uterus of a maiden mare.</title>
        <authorList>
            <person name="Ruckert C."/>
            <person name="Albersmeier A."/>
            <person name="Winkler A."/>
            <person name="Tauch A."/>
        </authorList>
    </citation>
    <scope>NUCLEOTIDE SEQUENCE [LARGE SCALE GENOMIC DNA]</scope>
    <source>
        <strain evidence="8">DSM 45634</strain>
    </source>
</reference>
<reference evidence="7 8" key="1">
    <citation type="journal article" date="2015" name="Genome Announc.">
        <title>Virulence Factor Genes Detected in the Complete Genome Sequence of Corynebacterium uterequi DSM 45634, Isolated from the Uterus of a Maiden Mare.</title>
        <authorList>
            <person name="Ruckert C."/>
            <person name="Kriete M."/>
            <person name="Jaenicke S."/>
            <person name="Winkler A."/>
            <person name="Tauch A."/>
        </authorList>
    </citation>
    <scope>NUCLEOTIDE SEQUENCE [LARGE SCALE GENOMIC DNA]</scope>
    <source>
        <strain evidence="7 8">DSM 45634</strain>
    </source>
</reference>
<dbReference type="KEGG" id="cut:CUTER_10000"/>
<keyword evidence="4 6" id="KW-1133">Transmembrane helix</keyword>
<dbReference type="PANTHER" id="PTHR43701:SF12">
    <property type="entry name" value="MEMBRANE TRANSPORTER PROTEIN YTNM-RELATED"/>
    <property type="match status" value="1"/>
</dbReference>